<dbReference type="InterPro" id="IPR002156">
    <property type="entry name" value="RNaseH_domain"/>
</dbReference>
<reference evidence="4 5" key="1">
    <citation type="submission" date="2019-09" db="EMBL/GenBank/DDBJ databases">
        <authorList>
            <person name="Ou C."/>
        </authorList>
    </citation>
    <scope>NUCLEOTIDE SEQUENCE [LARGE SCALE GENOMIC DNA]</scope>
    <source>
        <strain evidence="4">S2</strain>
        <tissue evidence="4">Leaf</tissue>
    </source>
</reference>
<dbReference type="InterPro" id="IPR044730">
    <property type="entry name" value="RNase_H-like_dom_plant"/>
</dbReference>
<dbReference type="InterPro" id="IPR043502">
    <property type="entry name" value="DNA/RNA_pol_sf"/>
</dbReference>
<comment type="caution">
    <text evidence="4">The sequence shown here is derived from an EMBL/GenBank/DDBJ whole genome shotgun (WGS) entry which is preliminary data.</text>
</comment>
<dbReference type="Pfam" id="PF13456">
    <property type="entry name" value="RVT_3"/>
    <property type="match status" value="1"/>
</dbReference>
<dbReference type="GO" id="GO:0004523">
    <property type="term" value="F:RNA-DNA hybrid ribonuclease activity"/>
    <property type="evidence" value="ECO:0007669"/>
    <property type="project" value="InterPro"/>
</dbReference>
<reference evidence="4 5" key="3">
    <citation type="submission" date="2019-11" db="EMBL/GenBank/DDBJ databases">
        <title>A de novo genome assembly of a pear dwarfing rootstock.</title>
        <authorList>
            <person name="Wang F."/>
            <person name="Wang J."/>
            <person name="Li S."/>
            <person name="Zhang Y."/>
            <person name="Fang M."/>
            <person name="Ma L."/>
            <person name="Zhao Y."/>
            <person name="Jiang S."/>
        </authorList>
    </citation>
    <scope>NUCLEOTIDE SEQUENCE [LARGE SCALE GENOMIC DNA]</scope>
    <source>
        <strain evidence="4">S2</strain>
        <tissue evidence="4">Leaf</tissue>
    </source>
</reference>
<feature type="domain" description="Reverse transcriptase Ty1/copia-type" evidence="2">
    <location>
        <begin position="340"/>
        <end position="457"/>
    </location>
</feature>
<sequence length="788" mass="87082">MALIPSISTSINVKLDDSNYLNWHFQMDYLFAAGVYFVDEDIVILAVNGLLAKYNTFKCVIRGRESVISLKDFKSHLLAEEAIVDNSTIAPFMTAMVVNTGPSASKGSNFHTRGFSHTPGQSQFAIGGFKPYTGNKNKSKGRFNQGSRFYNAKPVFSTQTHVLPNSNPGLLVLKVILRTKPTGRILYKGLCSNELYPIHSFTPSTSQNIYSAKALLGQLVHYKSATKVPVWLEAMKEEVNALHAQGTCSLVPLPANKNLVGCKWIFKIKKHYDGSIARHKAWLIAKVFSQELGLDYGKTFSPVVKPTTIRLTLALAAHFNRPLRQLDVNNVFLHGILQEEAPRAWNKRFTWFFPSLGFSNIYSDSSLFVKHVGNEIVVLLLYVDDIIITGSASDAISQVINALTAEFDTKDLASLHYFLGIQITKTATGLFLSQTKYIQDLLVKYEMFDAKPCDTPCFPYNRCSKRMETLIQILNPPNAQSVLGKDKKRSSLSKLYFHSGGGLYPRNAQSRKLPLQVLNLHVNVVTHPKVIWEEEEVVVSSFWKIGVPKHGKLGYFYLAPLIGLLQSQIGKFHSVIFYGMAGGAYVGLGARYGAAAWDPQSHKGGVGWVIRDFVGLLHSSGGSRDMAALQECGKEGIQFTEIEIDAKTILHMINKKTGTDAYLEGMIHDIWNLAQTFRNVKFTYAHWKCNHAAHIVTSYVSKYGANMSSSGDSNPPNAQSVLGRDKKRSPLFQSSSHSGGGSYSPHAQSALGRDKKKSSSFQSSSQSGGGSYSPNTQSALGRDKKKFG</sequence>
<evidence type="ECO:0000256" key="1">
    <source>
        <dbReference type="SAM" id="MobiDB-lite"/>
    </source>
</evidence>
<evidence type="ECO:0008006" key="6">
    <source>
        <dbReference type="Google" id="ProtNLM"/>
    </source>
</evidence>
<dbReference type="CDD" id="cd06222">
    <property type="entry name" value="RNase_H_like"/>
    <property type="match status" value="1"/>
</dbReference>
<reference evidence="5" key="2">
    <citation type="submission" date="2019-10" db="EMBL/GenBank/DDBJ databases">
        <title>A de novo genome assembly of a pear dwarfing rootstock.</title>
        <authorList>
            <person name="Wang F."/>
            <person name="Wang J."/>
            <person name="Li S."/>
            <person name="Zhang Y."/>
            <person name="Fang M."/>
            <person name="Ma L."/>
            <person name="Zhao Y."/>
            <person name="Jiang S."/>
        </authorList>
    </citation>
    <scope>NUCLEOTIDE SEQUENCE [LARGE SCALE GENOMIC DNA]</scope>
</reference>
<dbReference type="SUPFAM" id="SSF56672">
    <property type="entry name" value="DNA/RNA polymerases"/>
    <property type="match status" value="1"/>
</dbReference>
<evidence type="ECO:0000259" key="3">
    <source>
        <dbReference type="Pfam" id="PF13456"/>
    </source>
</evidence>
<feature type="region of interest" description="Disordered" evidence="1">
    <location>
        <begin position="707"/>
        <end position="788"/>
    </location>
</feature>
<dbReference type="Pfam" id="PF07727">
    <property type="entry name" value="RVT_2"/>
    <property type="match status" value="1"/>
</dbReference>
<feature type="compositionally biased region" description="Polar residues" evidence="1">
    <location>
        <begin position="707"/>
        <end position="720"/>
    </location>
</feature>
<protein>
    <recommendedName>
        <fullName evidence="6">Reverse transcriptase Ty1/copia-type domain-containing protein</fullName>
    </recommendedName>
</protein>
<dbReference type="OrthoDB" id="1166575at2759"/>
<name>A0A5N5GI44_9ROSA</name>
<dbReference type="AlphaFoldDB" id="A0A5N5GI44"/>
<dbReference type="EMBL" id="SMOL01000402">
    <property type="protein sequence ID" value="KAB2615038.1"/>
    <property type="molecule type" value="Genomic_DNA"/>
</dbReference>
<evidence type="ECO:0000259" key="2">
    <source>
        <dbReference type="Pfam" id="PF07727"/>
    </source>
</evidence>
<organism evidence="4 5">
    <name type="scientific">Pyrus ussuriensis x Pyrus communis</name>
    <dbReference type="NCBI Taxonomy" id="2448454"/>
    <lineage>
        <taxon>Eukaryota</taxon>
        <taxon>Viridiplantae</taxon>
        <taxon>Streptophyta</taxon>
        <taxon>Embryophyta</taxon>
        <taxon>Tracheophyta</taxon>
        <taxon>Spermatophyta</taxon>
        <taxon>Magnoliopsida</taxon>
        <taxon>eudicotyledons</taxon>
        <taxon>Gunneridae</taxon>
        <taxon>Pentapetalae</taxon>
        <taxon>rosids</taxon>
        <taxon>fabids</taxon>
        <taxon>Rosales</taxon>
        <taxon>Rosaceae</taxon>
        <taxon>Amygdaloideae</taxon>
        <taxon>Maleae</taxon>
        <taxon>Pyrus</taxon>
    </lineage>
</organism>
<dbReference type="Proteomes" id="UP000327157">
    <property type="component" value="Chromosome 3"/>
</dbReference>
<gene>
    <name evidence="4" type="ORF">D8674_021626</name>
</gene>
<evidence type="ECO:0000313" key="5">
    <source>
        <dbReference type="Proteomes" id="UP000327157"/>
    </source>
</evidence>
<accession>A0A5N5GI44</accession>
<feature type="domain" description="RNase H type-1" evidence="3">
    <location>
        <begin position="595"/>
        <end position="696"/>
    </location>
</feature>
<keyword evidence="5" id="KW-1185">Reference proteome</keyword>
<proteinExistence type="predicted"/>
<dbReference type="InterPro" id="IPR013103">
    <property type="entry name" value="RVT_2"/>
</dbReference>
<evidence type="ECO:0000313" key="4">
    <source>
        <dbReference type="EMBL" id="KAB2615038.1"/>
    </source>
</evidence>
<dbReference type="GO" id="GO:0003676">
    <property type="term" value="F:nucleic acid binding"/>
    <property type="evidence" value="ECO:0007669"/>
    <property type="project" value="InterPro"/>
</dbReference>